<dbReference type="EMBL" id="VCAZ01000061">
    <property type="protein sequence ID" value="TSN86096.1"/>
    <property type="molecule type" value="Genomic_DNA"/>
</dbReference>
<gene>
    <name evidence="4" type="ORF">Baya_9991</name>
</gene>
<dbReference type="PANTHER" id="PTHR47278">
    <property type="entry name" value="GLUTATHIONE HYDROLASE 6"/>
    <property type="match status" value="1"/>
</dbReference>
<dbReference type="PANTHER" id="PTHR47278:SF1">
    <property type="entry name" value="GLUTATHIONE HYDROLASE 6"/>
    <property type="match status" value="1"/>
</dbReference>
<dbReference type="Proteomes" id="UP000319801">
    <property type="component" value="Unassembled WGS sequence"/>
</dbReference>
<keyword evidence="5" id="KW-1185">Reference proteome</keyword>
<evidence type="ECO:0000256" key="3">
    <source>
        <dbReference type="SAM" id="Phobius"/>
    </source>
</evidence>
<sequence>MERCDVRYTKVATDIQYEIEPGRENEDSDEEQVTVYLKLPADRRQEKTRQRLTCFRVSADLLLLAVIVVFALLQWYKYWPDSEGIHNAATHIMNISKEHDDNHHHSTMADDEHDDGEESHHHEHSALYHHAVVLTASANCSSIGKALLQEGGNIVDAAIASLLCLGVVHPHTAGLGGVFSAVLYNKTSGLLKTICSAAPENSSTTILVPSILQGLHELHSRWGRSKWSRLFKEAITLAQEGFLIDNVLARALKSLKEKILTSKLCDLFCDATGHVKSVGAIVQNKNLSKLLQSASLNENNFLETLAVKLSEDLSLSERPGFLAAIQHSRGEINDSVIVEGDKYSVLSASFPFSGQILSDILKQVRQRSLSFKDGANFNRTSTAYGELLNLIQVRNNSAFAQKYPGLKDTFISNIQNSHVAVLDQSGNFLIMSASLNSTWGSGRFLPSSGIILNSFNANLLNSPHFNLPLVLRISEEDESHNDDTGIDEEENEVEVVAVFGGLSTVFNAAVLLHNRIDLGMSSKETLSIPLLHLEPGMSSAAFCLSGIVNDSDVYMRFSEVGHELQQVDECSDYSLATILRLHTKHIGAYGAPAVYAQKNGY</sequence>
<comment type="caution">
    <text evidence="4">The sequence shown here is derived from an EMBL/GenBank/DDBJ whole genome shotgun (WGS) entry which is preliminary data.</text>
</comment>
<accession>A0A556U868</accession>
<name>A0A556U868_BAGYA</name>
<protein>
    <submittedName>
        <fullName evidence="4">Glutathione hydrolase 6</fullName>
    </submittedName>
</protein>
<dbReference type="Gene3D" id="3.60.20.40">
    <property type="match status" value="1"/>
</dbReference>
<keyword evidence="3" id="KW-1133">Transmembrane helix</keyword>
<evidence type="ECO:0000256" key="2">
    <source>
        <dbReference type="SAM" id="MobiDB-lite"/>
    </source>
</evidence>
<feature type="compositionally biased region" description="Basic and acidic residues" evidence="2">
    <location>
        <begin position="100"/>
        <end position="110"/>
    </location>
</feature>
<dbReference type="GO" id="GO:0016787">
    <property type="term" value="F:hydrolase activity"/>
    <property type="evidence" value="ECO:0007669"/>
    <property type="project" value="UniProtKB-KW"/>
</dbReference>
<feature type="region of interest" description="Disordered" evidence="2">
    <location>
        <begin position="100"/>
        <end position="122"/>
    </location>
</feature>
<dbReference type="SUPFAM" id="SSF56235">
    <property type="entry name" value="N-terminal nucleophile aminohydrolases (Ntn hydrolases)"/>
    <property type="match status" value="1"/>
</dbReference>
<evidence type="ECO:0000313" key="4">
    <source>
        <dbReference type="EMBL" id="TSN86096.1"/>
    </source>
</evidence>
<evidence type="ECO:0000313" key="5">
    <source>
        <dbReference type="Proteomes" id="UP000319801"/>
    </source>
</evidence>
<comment type="similarity">
    <text evidence="1">Belongs to the gamma-glutamyltransferase family.</text>
</comment>
<organism evidence="4 5">
    <name type="scientific">Bagarius yarrelli</name>
    <name type="common">Goonch</name>
    <name type="synonym">Bagrus yarrelli</name>
    <dbReference type="NCBI Taxonomy" id="175774"/>
    <lineage>
        <taxon>Eukaryota</taxon>
        <taxon>Metazoa</taxon>
        <taxon>Chordata</taxon>
        <taxon>Craniata</taxon>
        <taxon>Vertebrata</taxon>
        <taxon>Euteleostomi</taxon>
        <taxon>Actinopterygii</taxon>
        <taxon>Neopterygii</taxon>
        <taxon>Teleostei</taxon>
        <taxon>Ostariophysi</taxon>
        <taxon>Siluriformes</taxon>
        <taxon>Sisoridae</taxon>
        <taxon>Sisorinae</taxon>
        <taxon>Bagarius</taxon>
    </lineage>
</organism>
<dbReference type="PRINTS" id="PR01210">
    <property type="entry name" value="GGTRANSPTASE"/>
</dbReference>
<dbReference type="InterPro" id="IPR043137">
    <property type="entry name" value="GGT_ssub_C"/>
</dbReference>
<proteinExistence type="inferred from homology"/>
<keyword evidence="3" id="KW-0812">Transmembrane</keyword>
<dbReference type="GO" id="GO:0070062">
    <property type="term" value="C:extracellular exosome"/>
    <property type="evidence" value="ECO:0007669"/>
    <property type="project" value="TreeGrafter"/>
</dbReference>
<dbReference type="OrthoDB" id="1081007at2759"/>
<evidence type="ECO:0000256" key="1">
    <source>
        <dbReference type="ARBA" id="ARBA00009381"/>
    </source>
</evidence>
<keyword evidence="4" id="KW-0378">Hydrolase</keyword>
<dbReference type="Pfam" id="PF01019">
    <property type="entry name" value="G_glu_transpept"/>
    <property type="match status" value="1"/>
</dbReference>
<dbReference type="AlphaFoldDB" id="A0A556U868"/>
<keyword evidence="3" id="KW-0472">Membrane</keyword>
<feature type="transmembrane region" description="Helical" evidence="3">
    <location>
        <begin position="53"/>
        <end position="76"/>
    </location>
</feature>
<dbReference type="InterPro" id="IPR029055">
    <property type="entry name" value="Ntn_hydrolases_N"/>
</dbReference>
<dbReference type="InterPro" id="IPR052688">
    <property type="entry name" value="Gamma-glutamyltransfase"/>
</dbReference>
<reference evidence="4 5" key="1">
    <citation type="journal article" date="2019" name="Genome Biol. Evol.">
        <title>Whole-Genome Sequencing of the Giant Devil Catfish, Bagarius yarrelli.</title>
        <authorList>
            <person name="Jiang W."/>
            <person name="Lv Y."/>
            <person name="Cheng L."/>
            <person name="Yang K."/>
            <person name="Chao B."/>
            <person name="Wang X."/>
            <person name="Li Y."/>
            <person name="Pan X."/>
            <person name="You X."/>
            <person name="Zhang Y."/>
            <person name="Yang J."/>
            <person name="Li J."/>
            <person name="Zhang X."/>
            <person name="Liu S."/>
            <person name="Sun C."/>
            <person name="Yang J."/>
            <person name="Shi Q."/>
        </authorList>
    </citation>
    <scope>NUCLEOTIDE SEQUENCE [LARGE SCALE GENOMIC DNA]</scope>
    <source>
        <strain evidence="4">JWS20170419001</strain>
        <tissue evidence="4">Muscle</tissue>
    </source>
</reference>